<dbReference type="Pfam" id="PF02457">
    <property type="entry name" value="DAC"/>
    <property type="match status" value="1"/>
</dbReference>
<dbReference type="GeneID" id="90839002"/>
<dbReference type="InterPro" id="IPR045585">
    <property type="entry name" value="CdaA_N"/>
</dbReference>
<dbReference type="EMBL" id="JBAWKY010000003">
    <property type="protein sequence ID" value="MEI4463253.1"/>
    <property type="molecule type" value="Genomic_DNA"/>
</dbReference>
<evidence type="ECO:0000256" key="5">
    <source>
        <dbReference type="ARBA" id="ARBA00022695"/>
    </source>
</evidence>
<dbReference type="PROSITE" id="PS51794">
    <property type="entry name" value="DAC"/>
    <property type="match status" value="1"/>
</dbReference>
<feature type="domain" description="DAC" evidence="11">
    <location>
        <begin position="96"/>
        <end position="257"/>
    </location>
</feature>
<accession>A0A0V8GED2</accession>
<keyword evidence="8 10" id="KW-1133">Transmembrane helix</keyword>
<sequence>MNYFSWQPLQFQLLKLGENVHWYDYINDVIDIAVVTFVIYRLMIIVKGTKAVQLIKGISVILISWFLSGFFGLKTLQFLLNQIITYGLLGIIIIFQPELRRGLEHLGRTSKFFSRSAVSDEDEQIRIVDALVSSAQYMSKRRIGALVTIERETGLSEYVETGIPLGSQITSQLLINLFIPNTPLHDGAVIVQQGKLAAAACYLPLSESAHISKELGTRHRAAIGVSEVTDSVTLVVSEETGGVSLAINGRLYRELDEESLRTKLLETIVKAEPTNTSFLNWMGAKK</sequence>
<reference evidence="13 16" key="2">
    <citation type="journal article" date="2016" name="Front. Microbiol.">
        <title>Genomic Resource of Rice Seed Associated Bacteria.</title>
        <authorList>
            <person name="Midha S."/>
            <person name="Bansal K."/>
            <person name="Sharma S."/>
            <person name="Kumar N."/>
            <person name="Patil P.P."/>
            <person name="Chaudhry V."/>
            <person name="Patil P.B."/>
        </authorList>
    </citation>
    <scope>NUCLEOTIDE SEQUENCE [LARGE SCALE GENOMIC DNA]</scope>
    <source>
        <strain evidence="13 16">RSA11</strain>
    </source>
</reference>
<evidence type="ECO:0000256" key="7">
    <source>
        <dbReference type="ARBA" id="ARBA00022840"/>
    </source>
</evidence>
<comment type="caution">
    <text evidence="12">The sequence shown here is derived from an EMBL/GenBank/DDBJ whole genome shotgun (WGS) entry which is preliminary data.</text>
</comment>
<dbReference type="GO" id="GO:0005524">
    <property type="term" value="F:ATP binding"/>
    <property type="evidence" value="ECO:0007669"/>
    <property type="project" value="UniProtKB-UniRule"/>
</dbReference>
<dbReference type="Proteomes" id="UP000053797">
    <property type="component" value="Unassembled WGS sequence"/>
</dbReference>
<keyword evidence="3 10" id="KW-0808">Transferase</keyword>
<keyword evidence="5 10" id="KW-0548">Nucleotidyltransferase</keyword>
<evidence type="ECO:0000256" key="3">
    <source>
        <dbReference type="ARBA" id="ARBA00022679"/>
    </source>
</evidence>
<keyword evidence="7 10" id="KW-0067">ATP-binding</keyword>
<keyword evidence="2 10" id="KW-1003">Cell membrane</keyword>
<proteinExistence type="inferred from homology"/>
<dbReference type="SUPFAM" id="SSF143597">
    <property type="entry name" value="YojJ-like"/>
    <property type="match status" value="1"/>
</dbReference>
<dbReference type="InterPro" id="IPR036888">
    <property type="entry name" value="DNA_integrity_DisA_N_sf"/>
</dbReference>
<evidence type="ECO:0000313" key="15">
    <source>
        <dbReference type="Proteomes" id="UP000053797"/>
    </source>
</evidence>
<keyword evidence="6 10" id="KW-0547">Nucleotide-binding</keyword>
<feature type="transmembrane region" description="Helical" evidence="10">
    <location>
        <begin position="78"/>
        <end position="95"/>
    </location>
</feature>
<dbReference type="FunFam" id="3.40.1700.10:FF:000002">
    <property type="entry name" value="Diadenylate cyclase"/>
    <property type="match status" value="1"/>
</dbReference>
<evidence type="ECO:0000256" key="4">
    <source>
        <dbReference type="ARBA" id="ARBA00022692"/>
    </source>
</evidence>
<dbReference type="GO" id="GO:0004016">
    <property type="term" value="F:adenylate cyclase activity"/>
    <property type="evidence" value="ECO:0007669"/>
    <property type="project" value="UniProtKB-UniRule"/>
</dbReference>
<dbReference type="RefSeq" id="WP_023466663.1">
    <property type="nucleotide sequence ID" value="NZ_FMYN01000003.1"/>
</dbReference>
<feature type="transmembrane region" description="Helical" evidence="10">
    <location>
        <begin position="20"/>
        <end position="42"/>
    </location>
</feature>
<dbReference type="HAMAP" id="MF_01499">
    <property type="entry name" value="DacA"/>
    <property type="match status" value="1"/>
</dbReference>
<comment type="caution">
    <text evidence="10">Lacks conserved residue(s) required for the propagation of feature annotation.</text>
</comment>
<dbReference type="Gene3D" id="3.40.1700.10">
    <property type="entry name" value="DNA integrity scanning protein, DisA, N-terminal domain"/>
    <property type="match status" value="1"/>
</dbReference>
<evidence type="ECO:0000256" key="8">
    <source>
        <dbReference type="ARBA" id="ARBA00022989"/>
    </source>
</evidence>
<evidence type="ECO:0000313" key="14">
    <source>
        <dbReference type="EMBL" id="MEI4463253.1"/>
    </source>
</evidence>
<evidence type="ECO:0000256" key="9">
    <source>
        <dbReference type="ARBA" id="ARBA00023136"/>
    </source>
</evidence>
<keyword evidence="4 10" id="KW-0812">Transmembrane</keyword>
<evidence type="ECO:0000313" key="12">
    <source>
        <dbReference type="EMBL" id="KSU48649.1"/>
    </source>
</evidence>
<evidence type="ECO:0000256" key="6">
    <source>
        <dbReference type="ARBA" id="ARBA00022741"/>
    </source>
</evidence>
<dbReference type="SMR" id="A0A0V8GED2"/>
<comment type="similarity">
    <text evidence="10">Belongs to the adenylate cyclase family. DacA/CdaA subfamily.</text>
</comment>
<dbReference type="EMBL" id="LDQV01000015">
    <property type="protein sequence ID" value="KTR27350.1"/>
    <property type="molecule type" value="Genomic_DNA"/>
</dbReference>
<protein>
    <recommendedName>
        <fullName evidence="10">Diadenylate cyclase</fullName>
        <shortName evidence="10">DAC</shortName>
        <ecNumber evidence="10">2.7.7.85</ecNumber>
    </recommendedName>
    <alternativeName>
        <fullName evidence="10">Cyclic-di-AMP synthase</fullName>
        <shortName evidence="10">c-di-AMP synthase</shortName>
    </alternativeName>
</protein>
<reference evidence="14 17" key="3">
    <citation type="submission" date="2023-12" db="EMBL/GenBank/DDBJ databases">
        <authorList>
            <person name="Easwaran N."/>
            <person name="Lazarus H.P.S."/>
        </authorList>
    </citation>
    <scope>NUCLEOTIDE SEQUENCE [LARGE SCALE GENOMIC DNA]</scope>
    <source>
        <strain evidence="14 17">VIT-2023</strain>
    </source>
</reference>
<keyword evidence="9 10" id="KW-0472">Membrane</keyword>
<gene>
    <name evidence="14" type="primary">cdaA</name>
    <name evidence="10" type="synonym">dacA</name>
    <name evidence="12" type="ORF">AS033_09970</name>
    <name evidence="13" type="ORF">RSA11_05940</name>
    <name evidence="14" type="ORF">SZL87_12495</name>
</gene>
<dbReference type="Pfam" id="PF19293">
    <property type="entry name" value="CdaA_N"/>
    <property type="match status" value="1"/>
</dbReference>
<dbReference type="InterPro" id="IPR050338">
    <property type="entry name" value="DisA"/>
</dbReference>
<comment type="function">
    <text evidence="10">Catalyzes the condensation of 2 ATP molecules into cyclic di-AMP (c-di-AMP), a second messenger used to regulate differing processes in different bacteria.</text>
</comment>
<dbReference type="InterPro" id="IPR014046">
    <property type="entry name" value="C-di-AMP_synthase"/>
</dbReference>
<organism evidence="12 15">
    <name type="scientific">Exiguobacterium indicum</name>
    <dbReference type="NCBI Taxonomy" id="296995"/>
    <lineage>
        <taxon>Bacteria</taxon>
        <taxon>Bacillati</taxon>
        <taxon>Bacillota</taxon>
        <taxon>Bacilli</taxon>
        <taxon>Bacillales</taxon>
        <taxon>Bacillales Family XII. Incertae Sedis</taxon>
        <taxon>Exiguobacterium</taxon>
    </lineage>
</organism>
<dbReference type="EC" id="2.7.7.85" evidence="10"/>
<dbReference type="InterPro" id="IPR034701">
    <property type="entry name" value="CdaA"/>
</dbReference>
<reference evidence="12 15" key="1">
    <citation type="journal article" date="2015" name="Int. J. Syst. Evol. Microbiol.">
        <title>Exiguobacterium enclense sp. nov., isolated from sediment.</title>
        <authorList>
            <person name="Dastager S.G."/>
            <person name="Mawlankar R."/>
            <person name="Sonalkar V.V."/>
            <person name="Thorat M.N."/>
            <person name="Mual P."/>
            <person name="Verma A."/>
            <person name="Krishnamurthi S."/>
            <person name="Tang S.K."/>
            <person name="Li W.J."/>
        </authorList>
    </citation>
    <scope>NUCLEOTIDE SEQUENCE [LARGE SCALE GENOMIC DNA]</scope>
    <source>
        <strain evidence="12 15">NIO-1109</strain>
    </source>
</reference>
<dbReference type="GO" id="GO:0106408">
    <property type="term" value="F:diadenylate cyclase activity"/>
    <property type="evidence" value="ECO:0007669"/>
    <property type="project" value="UniProtKB-EC"/>
</dbReference>
<feature type="transmembrane region" description="Helical" evidence="10">
    <location>
        <begin position="54"/>
        <end position="72"/>
    </location>
</feature>
<evidence type="ECO:0000256" key="1">
    <source>
        <dbReference type="ARBA" id="ARBA00000877"/>
    </source>
</evidence>
<dbReference type="InterPro" id="IPR003390">
    <property type="entry name" value="DNA_integrity_scan_DisA_N"/>
</dbReference>
<dbReference type="PIRSF" id="PIRSF004793">
    <property type="entry name" value="UCP004793"/>
    <property type="match status" value="1"/>
</dbReference>
<keyword evidence="17" id="KW-1185">Reference proteome</keyword>
<dbReference type="OrthoDB" id="9807385at2"/>
<evidence type="ECO:0000313" key="16">
    <source>
        <dbReference type="Proteomes" id="UP000072605"/>
    </source>
</evidence>
<evidence type="ECO:0000313" key="13">
    <source>
        <dbReference type="EMBL" id="KTR27350.1"/>
    </source>
</evidence>
<evidence type="ECO:0000256" key="10">
    <source>
        <dbReference type="HAMAP-Rule" id="MF_01499"/>
    </source>
</evidence>
<evidence type="ECO:0000256" key="2">
    <source>
        <dbReference type="ARBA" id="ARBA00022475"/>
    </source>
</evidence>
<name>A0A0V8GED2_9BACL</name>
<dbReference type="Proteomes" id="UP000072605">
    <property type="component" value="Unassembled WGS sequence"/>
</dbReference>
<dbReference type="PANTHER" id="PTHR34185">
    <property type="entry name" value="DIADENYLATE CYCLASE"/>
    <property type="match status" value="1"/>
</dbReference>
<dbReference type="Proteomes" id="UP001387110">
    <property type="component" value="Unassembled WGS sequence"/>
</dbReference>
<comment type="catalytic activity">
    <reaction evidence="1 10">
        <text>2 ATP = 3',3'-c-di-AMP + 2 diphosphate</text>
        <dbReference type="Rhea" id="RHEA:35655"/>
        <dbReference type="ChEBI" id="CHEBI:30616"/>
        <dbReference type="ChEBI" id="CHEBI:33019"/>
        <dbReference type="ChEBI" id="CHEBI:71500"/>
        <dbReference type="EC" id="2.7.7.85"/>
    </reaction>
</comment>
<dbReference type="AlphaFoldDB" id="A0A0V8GED2"/>
<dbReference type="EMBL" id="LNQL01000003">
    <property type="protein sequence ID" value="KSU48649.1"/>
    <property type="molecule type" value="Genomic_DNA"/>
</dbReference>
<dbReference type="PANTHER" id="PTHR34185:SF1">
    <property type="entry name" value="DIADENYLATE CYCLASE"/>
    <property type="match status" value="1"/>
</dbReference>
<evidence type="ECO:0000259" key="11">
    <source>
        <dbReference type="PROSITE" id="PS51794"/>
    </source>
</evidence>
<comment type="subunit">
    <text evidence="10">Probably a homodimer.</text>
</comment>
<evidence type="ECO:0000313" key="17">
    <source>
        <dbReference type="Proteomes" id="UP001387110"/>
    </source>
</evidence>
<dbReference type="NCBIfam" id="TIGR00159">
    <property type="entry name" value="diadenylate cyclase CdaA"/>
    <property type="match status" value="1"/>
</dbReference>
<dbReference type="GO" id="GO:0006171">
    <property type="term" value="P:cAMP biosynthetic process"/>
    <property type="evidence" value="ECO:0007669"/>
    <property type="project" value="InterPro"/>
</dbReference>